<evidence type="ECO:0000256" key="2">
    <source>
        <dbReference type="ARBA" id="ARBA00023295"/>
    </source>
</evidence>
<name>W7YAT3_9BACT</name>
<keyword evidence="1" id="KW-0378">Hydrolase</keyword>
<dbReference type="SUPFAM" id="SSF51445">
    <property type="entry name" value="(Trans)glycosidases"/>
    <property type="match status" value="1"/>
</dbReference>
<dbReference type="InterPro" id="IPR001547">
    <property type="entry name" value="Glyco_hydro_5"/>
</dbReference>
<evidence type="ECO:0000313" key="5">
    <source>
        <dbReference type="Proteomes" id="UP000019402"/>
    </source>
</evidence>
<evidence type="ECO:0000313" key="4">
    <source>
        <dbReference type="EMBL" id="GAF01466.1"/>
    </source>
</evidence>
<dbReference type="Proteomes" id="UP000019402">
    <property type="component" value="Unassembled WGS sequence"/>
</dbReference>
<dbReference type="InterPro" id="IPR017853">
    <property type="entry name" value="GH"/>
</dbReference>
<feature type="domain" description="Glycoside hydrolase family 5" evidence="3">
    <location>
        <begin position="25"/>
        <end position="83"/>
    </location>
</feature>
<dbReference type="RefSeq" id="WP_152541627.1">
    <property type="nucleotide sequence ID" value="NZ_BAMD01000001.1"/>
</dbReference>
<dbReference type="AlphaFoldDB" id="W7YAT3"/>
<proteinExistence type="predicted"/>
<organism evidence="4 5">
    <name type="scientific">Saccharicrinis fermentans DSM 9555 = JCM 21142</name>
    <dbReference type="NCBI Taxonomy" id="869213"/>
    <lineage>
        <taxon>Bacteria</taxon>
        <taxon>Pseudomonadati</taxon>
        <taxon>Bacteroidota</taxon>
        <taxon>Bacteroidia</taxon>
        <taxon>Marinilabiliales</taxon>
        <taxon>Marinilabiliaceae</taxon>
        <taxon>Saccharicrinis</taxon>
    </lineage>
</organism>
<sequence>MRNLMLSICVGIVMVACGSKGSGVSFVRVENGRFVDGGRPYVFAGTNYWQGMHLGSSKYGNRDQLKRELDQLKSFGITNLRVMLLVRPIVIRCFV</sequence>
<protein>
    <submittedName>
        <fullName evidence="4">Endo-beta-mannanase</fullName>
    </submittedName>
</protein>
<dbReference type="eggNOG" id="COG3934">
    <property type="taxonomic scope" value="Bacteria"/>
</dbReference>
<gene>
    <name evidence="4" type="ORF">JCM21142_74</name>
</gene>
<keyword evidence="2" id="KW-0326">Glycosidase</keyword>
<comment type="caution">
    <text evidence="4">The sequence shown here is derived from an EMBL/GenBank/DDBJ whole genome shotgun (WGS) entry which is preliminary data.</text>
</comment>
<accession>W7YAT3</accession>
<dbReference type="Pfam" id="PF26410">
    <property type="entry name" value="GH5_mannosidase"/>
    <property type="match status" value="1"/>
</dbReference>
<evidence type="ECO:0000256" key="1">
    <source>
        <dbReference type="ARBA" id="ARBA00022801"/>
    </source>
</evidence>
<dbReference type="Gene3D" id="3.20.20.80">
    <property type="entry name" value="Glycosidases"/>
    <property type="match status" value="1"/>
</dbReference>
<keyword evidence="5" id="KW-1185">Reference proteome</keyword>
<reference evidence="4 5" key="1">
    <citation type="journal article" date="2014" name="Genome Announc.">
        <title>Draft Genome Sequence of Cytophaga fermentans JCM 21142T, a Facultative Anaerobe Isolated from Marine Mud.</title>
        <authorList>
            <person name="Starns D."/>
            <person name="Oshima K."/>
            <person name="Suda W."/>
            <person name="Iino T."/>
            <person name="Yuki M."/>
            <person name="Inoue J."/>
            <person name="Kitamura K."/>
            <person name="Iida T."/>
            <person name="Darby A."/>
            <person name="Hattori M."/>
            <person name="Ohkuma M."/>
        </authorList>
    </citation>
    <scope>NUCLEOTIDE SEQUENCE [LARGE SCALE GENOMIC DNA]</scope>
    <source>
        <strain evidence="4 5">JCM 21142</strain>
    </source>
</reference>
<evidence type="ECO:0000259" key="3">
    <source>
        <dbReference type="Pfam" id="PF26410"/>
    </source>
</evidence>
<dbReference type="OrthoDB" id="9801493at2"/>
<dbReference type="PROSITE" id="PS51257">
    <property type="entry name" value="PROKAR_LIPOPROTEIN"/>
    <property type="match status" value="1"/>
</dbReference>
<dbReference type="EMBL" id="BAMD01000001">
    <property type="protein sequence ID" value="GAF01466.1"/>
    <property type="molecule type" value="Genomic_DNA"/>
</dbReference>